<dbReference type="PANTHER" id="PTHR46044">
    <property type="entry name" value="NITRILASE"/>
    <property type="match status" value="1"/>
</dbReference>
<protein>
    <submittedName>
        <fullName evidence="3">Nitrilase</fullName>
    </submittedName>
</protein>
<dbReference type="Gene3D" id="3.60.110.10">
    <property type="entry name" value="Carbon-nitrogen hydrolase"/>
    <property type="match status" value="1"/>
</dbReference>
<dbReference type="InterPro" id="IPR003010">
    <property type="entry name" value="C-N_Hydrolase"/>
</dbReference>
<dbReference type="InterPro" id="IPR044149">
    <property type="entry name" value="Nitrilases_CHs"/>
</dbReference>
<accession>A1R1P2</accession>
<dbReference type="EMBL" id="CP000474">
    <property type="protein sequence ID" value="ABM08899.1"/>
    <property type="molecule type" value="Genomic_DNA"/>
</dbReference>
<dbReference type="HOGENOM" id="CLU_030130_6_1_11"/>
<evidence type="ECO:0000313" key="4">
    <source>
        <dbReference type="Proteomes" id="UP000000637"/>
    </source>
</evidence>
<organism evidence="3 4">
    <name type="scientific">Paenarthrobacter aurescens (strain TC1)</name>
    <dbReference type="NCBI Taxonomy" id="290340"/>
    <lineage>
        <taxon>Bacteria</taxon>
        <taxon>Bacillati</taxon>
        <taxon>Actinomycetota</taxon>
        <taxon>Actinomycetes</taxon>
        <taxon>Micrococcales</taxon>
        <taxon>Micrococcaceae</taxon>
        <taxon>Paenarthrobacter</taxon>
    </lineage>
</organism>
<evidence type="ECO:0000313" key="3">
    <source>
        <dbReference type="EMBL" id="ABM08899.1"/>
    </source>
</evidence>
<dbReference type="GO" id="GO:0003824">
    <property type="term" value="F:catalytic activity"/>
    <property type="evidence" value="ECO:0007669"/>
    <property type="project" value="InterPro"/>
</dbReference>
<dbReference type="KEGG" id="aau:AAur_0337"/>
<dbReference type="eggNOG" id="COG0388">
    <property type="taxonomic scope" value="Bacteria"/>
</dbReference>
<dbReference type="AlphaFoldDB" id="A1R1P2"/>
<dbReference type="Pfam" id="PF00795">
    <property type="entry name" value="CN_hydrolase"/>
    <property type="match status" value="1"/>
</dbReference>
<dbReference type="InterPro" id="IPR036526">
    <property type="entry name" value="C-N_Hydrolase_sf"/>
</dbReference>
<sequence length="309" mass="33327">MTKVAVVQAASVPFDAQAAVDKAVDLIRECAESGAELAVFPEAFIGGYPKGSTFGSTIGNRSAAGRKLFEKYYSAAITLDGNEVTQLVTASRESNVFVVVGVIERLGNTLYCTALMISPDGGLVGKHRKLMPTSVERLVWGFGDGSTLDVVDSPAGRVGTVICWENYMPLLRQAMYAQGVEIYCAPTADDRPSWQHSMVHIAIEGRVFVLSACQTITKDAYPADYEFEFEIGNNVMHGGSMIVDPLGNVLAGPVFDEETILYADVELSKKRESHLDMDITGNYARPDVFSLSVDTKAKNSVEFNGAATV</sequence>
<comment type="similarity">
    <text evidence="1">Belongs to the carbon-nitrogen hydrolase superfamily. Nitrilase family.</text>
</comment>
<reference evidence="3 4" key="1">
    <citation type="journal article" date="2006" name="PLoS Genet.">
        <title>Secrets of soil survival revealed by the genome sequence of Arthrobacter aurescens TC1.</title>
        <authorList>
            <person name="Mongodin E.F."/>
            <person name="Shapir N."/>
            <person name="Daugherty S.C."/>
            <person name="DeBoy R.T."/>
            <person name="Emerson J.B."/>
            <person name="Shvartzbeyn A."/>
            <person name="Radune D."/>
            <person name="Vamathevan J."/>
            <person name="Riggs F."/>
            <person name="Grinberg V."/>
            <person name="Khouri H."/>
            <person name="Wackett L.P."/>
            <person name="Nelson K.E."/>
            <person name="Sadowsky M.J."/>
        </authorList>
    </citation>
    <scope>NUCLEOTIDE SEQUENCE [LARGE SCALE GENOMIC DNA]</scope>
    <source>
        <strain evidence="3 4">TC1</strain>
    </source>
</reference>
<evidence type="ECO:0000256" key="1">
    <source>
        <dbReference type="ARBA" id="ARBA00008129"/>
    </source>
</evidence>
<dbReference type="RefSeq" id="WP_011773102.1">
    <property type="nucleotide sequence ID" value="NC_008711.1"/>
</dbReference>
<dbReference type="Proteomes" id="UP000000637">
    <property type="component" value="Chromosome"/>
</dbReference>
<dbReference type="PANTHER" id="PTHR46044:SF1">
    <property type="entry name" value="CN HYDROLASE DOMAIN-CONTAINING PROTEIN"/>
    <property type="match status" value="1"/>
</dbReference>
<dbReference type="PROSITE" id="PS50263">
    <property type="entry name" value="CN_HYDROLASE"/>
    <property type="match status" value="1"/>
</dbReference>
<dbReference type="SUPFAM" id="SSF56317">
    <property type="entry name" value="Carbon-nitrogen hydrolase"/>
    <property type="match status" value="1"/>
</dbReference>
<evidence type="ECO:0000259" key="2">
    <source>
        <dbReference type="PROSITE" id="PS50263"/>
    </source>
</evidence>
<dbReference type="OrthoDB" id="9811121at2"/>
<keyword evidence="4" id="KW-1185">Reference proteome</keyword>
<feature type="domain" description="CN hydrolase" evidence="2">
    <location>
        <begin position="2"/>
        <end position="267"/>
    </location>
</feature>
<dbReference type="SMR" id="A1R1P2"/>
<dbReference type="CDD" id="cd07564">
    <property type="entry name" value="nitrilases_CHs"/>
    <property type="match status" value="1"/>
</dbReference>
<proteinExistence type="inferred from homology"/>
<gene>
    <name evidence="3" type="ordered locus">AAur_0337</name>
</gene>
<name>A1R1P2_PAEAT</name>
<dbReference type="STRING" id="290340.AAur_0337"/>